<proteinExistence type="predicted"/>
<dbReference type="EMBL" id="CAJOBC010133118">
    <property type="protein sequence ID" value="CAF4619759.1"/>
    <property type="molecule type" value="Genomic_DNA"/>
</dbReference>
<dbReference type="AlphaFoldDB" id="A0A816FQA0"/>
<comment type="caution">
    <text evidence="1">The sequence shown here is derived from an EMBL/GenBank/DDBJ whole genome shotgun (WGS) entry which is preliminary data.</text>
</comment>
<sequence>DIENISILKDASASAIYGSRGANGVVLITTRKGRKGQGIQFSENTSLSTAASRYDILNGPDFLKAVAGTGADANAINKGANTNWQDQIFRKAVSQNVNLGFGGAKDGFNYRASFGYDDQNGIIKKSGIKRVTGHVNASQSLFKDVVKLDLSLAGSNVKNQYAPVTNDAGFQGSLIGATIGLNPTYPIKNAD</sequence>
<gene>
    <name evidence="1" type="ORF">GPM918_LOCUS46088</name>
    <name evidence="2" type="ORF">SRO942_LOCUS49496</name>
</gene>
<name>A0A816FQA0_9BILA</name>
<dbReference type="EMBL" id="CAJNOQ010057516">
    <property type="protein sequence ID" value="CAF1664221.1"/>
    <property type="molecule type" value="Genomic_DNA"/>
</dbReference>
<evidence type="ECO:0000313" key="2">
    <source>
        <dbReference type="EMBL" id="CAF4619759.1"/>
    </source>
</evidence>
<dbReference type="InterPro" id="IPR037066">
    <property type="entry name" value="Plug_dom_sf"/>
</dbReference>
<dbReference type="Proteomes" id="UP000663829">
    <property type="component" value="Unassembled WGS sequence"/>
</dbReference>
<evidence type="ECO:0000313" key="1">
    <source>
        <dbReference type="EMBL" id="CAF1664221.1"/>
    </source>
</evidence>
<feature type="non-terminal residue" evidence="1">
    <location>
        <position position="191"/>
    </location>
</feature>
<organism evidence="1 3">
    <name type="scientific">Didymodactylos carnosus</name>
    <dbReference type="NCBI Taxonomy" id="1234261"/>
    <lineage>
        <taxon>Eukaryota</taxon>
        <taxon>Metazoa</taxon>
        <taxon>Spiralia</taxon>
        <taxon>Gnathifera</taxon>
        <taxon>Rotifera</taxon>
        <taxon>Eurotatoria</taxon>
        <taxon>Bdelloidea</taxon>
        <taxon>Philodinida</taxon>
        <taxon>Philodinidae</taxon>
        <taxon>Didymodactylos</taxon>
    </lineage>
</organism>
<dbReference type="Gene3D" id="2.170.130.10">
    <property type="entry name" value="TonB-dependent receptor, plug domain"/>
    <property type="match status" value="1"/>
</dbReference>
<keyword evidence="3" id="KW-1185">Reference proteome</keyword>
<evidence type="ECO:0008006" key="4">
    <source>
        <dbReference type="Google" id="ProtNLM"/>
    </source>
</evidence>
<dbReference type="NCBIfam" id="TIGR04057">
    <property type="entry name" value="SusC_RagA_signa"/>
    <property type="match status" value="1"/>
</dbReference>
<evidence type="ECO:0000313" key="3">
    <source>
        <dbReference type="Proteomes" id="UP000663829"/>
    </source>
</evidence>
<dbReference type="OrthoDB" id="449370at2759"/>
<accession>A0A816FQA0</accession>
<reference evidence="1" key="1">
    <citation type="submission" date="2021-02" db="EMBL/GenBank/DDBJ databases">
        <authorList>
            <person name="Nowell W R."/>
        </authorList>
    </citation>
    <scope>NUCLEOTIDE SEQUENCE</scope>
</reference>
<protein>
    <recommendedName>
        <fullName evidence="4">SusC/RagA family TonB-linked outer membrane protein</fullName>
    </recommendedName>
</protein>
<dbReference type="Proteomes" id="UP000681722">
    <property type="component" value="Unassembled WGS sequence"/>
</dbReference>
<feature type="non-terminal residue" evidence="1">
    <location>
        <position position="1"/>
    </location>
</feature>
<dbReference type="SUPFAM" id="SSF56935">
    <property type="entry name" value="Porins"/>
    <property type="match status" value="1"/>
</dbReference>
<dbReference type="InterPro" id="IPR023997">
    <property type="entry name" value="TonB-dep_OMP_SusC/RagA_CS"/>
</dbReference>
<dbReference type="PROSITE" id="PS52016">
    <property type="entry name" value="TONB_DEPENDENT_REC_3"/>
    <property type="match status" value="1"/>
</dbReference>
<dbReference type="InterPro" id="IPR039426">
    <property type="entry name" value="TonB-dep_rcpt-like"/>
</dbReference>